<evidence type="ECO:0000259" key="2">
    <source>
        <dbReference type="PROSITE" id="PS50003"/>
    </source>
</evidence>
<organism evidence="4 5">
    <name type="scientific">Ciona intestinalis</name>
    <name type="common">Transparent sea squirt</name>
    <name type="synonym">Ascidia intestinalis</name>
    <dbReference type="NCBI Taxonomy" id="7719"/>
    <lineage>
        <taxon>Eukaryota</taxon>
        <taxon>Metazoa</taxon>
        <taxon>Chordata</taxon>
        <taxon>Tunicata</taxon>
        <taxon>Ascidiacea</taxon>
        <taxon>Phlebobranchia</taxon>
        <taxon>Cionidae</taxon>
        <taxon>Ciona</taxon>
    </lineage>
</organism>
<dbReference type="OMA" id="VASTTHI"/>
<feature type="domain" description="WW" evidence="3">
    <location>
        <begin position="8"/>
        <end position="41"/>
    </location>
</feature>
<feature type="compositionally biased region" description="Basic and acidic residues" evidence="1">
    <location>
        <begin position="271"/>
        <end position="281"/>
    </location>
</feature>
<dbReference type="Gene3D" id="2.20.70.10">
    <property type="match status" value="2"/>
</dbReference>
<proteinExistence type="predicted"/>
<protein>
    <submittedName>
        <fullName evidence="4">Uncharacterized protein</fullName>
    </submittedName>
</protein>
<dbReference type="PANTHER" id="PTHR12752">
    <property type="entry name" value="PHOSPHOINOSITOL 3-PHOSPHATE-BINDING PROTEIN"/>
    <property type="match status" value="1"/>
</dbReference>
<name>F6SI60_CIOIN</name>
<dbReference type="InterPro" id="IPR011993">
    <property type="entry name" value="PH-like_dom_sf"/>
</dbReference>
<evidence type="ECO:0000313" key="5">
    <source>
        <dbReference type="Proteomes" id="UP000008144"/>
    </source>
</evidence>
<feature type="domain" description="WW" evidence="3">
    <location>
        <begin position="53"/>
        <end position="86"/>
    </location>
</feature>
<feature type="region of interest" description="Disordered" evidence="1">
    <location>
        <begin position="80"/>
        <end position="130"/>
    </location>
</feature>
<dbReference type="Gene3D" id="2.30.29.30">
    <property type="entry name" value="Pleckstrin-homology domain (PH domain)/Phosphotyrosine-binding domain (PTB)"/>
    <property type="match status" value="1"/>
</dbReference>
<dbReference type="PANTHER" id="PTHR12752:SF9">
    <property type="entry name" value="KRAMER, ISOFORM I"/>
    <property type="match status" value="1"/>
</dbReference>
<reference evidence="4" key="2">
    <citation type="submission" date="2025-08" db="UniProtKB">
        <authorList>
            <consortium name="Ensembl"/>
        </authorList>
    </citation>
    <scope>IDENTIFICATION</scope>
</reference>
<keyword evidence="5" id="KW-1185">Reference proteome</keyword>
<evidence type="ECO:0000256" key="1">
    <source>
        <dbReference type="SAM" id="MobiDB-lite"/>
    </source>
</evidence>
<dbReference type="SUPFAM" id="SSF50729">
    <property type="entry name" value="PH domain-like"/>
    <property type="match status" value="1"/>
</dbReference>
<dbReference type="PROSITE" id="PS50003">
    <property type="entry name" value="PH_DOMAIN"/>
    <property type="match status" value="1"/>
</dbReference>
<dbReference type="InterPro" id="IPR001202">
    <property type="entry name" value="WW_dom"/>
</dbReference>
<feature type="compositionally biased region" description="Polar residues" evidence="1">
    <location>
        <begin position="292"/>
        <end position="307"/>
    </location>
</feature>
<reference evidence="5" key="1">
    <citation type="journal article" date="2002" name="Science">
        <title>The draft genome of Ciona intestinalis: insights into chordate and vertebrate origins.</title>
        <authorList>
            <person name="Dehal P."/>
            <person name="Satou Y."/>
            <person name="Campbell R.K."/>
            <person name="Chapman J."/>
            <person name="Degnan B."/>
            <person name="De Tomaso A."/>
            <person name="Davidson B."/>
            <person name="Di Gregorio A."/>
            <person name="Gelpke M."/>
            <person name="Goodstein D.M."/>
            <person name="Harafuji N."/>
            <person name="Hastings K.E."/>
            <person name="Ho I."/>
            <person name="Hotta K."/>
            <person name="Huang W."/>
            <person name="Kawashima T."/>
            <person name="Lemaire P."/>
            <person name="Martinez D."/>
            <person name="Meinertzhagen I.A."/>
            <person name="Necula S."/>
            <person name="Nonaka M."/>
            <person name="Putnam N."/>
            <person name="Rash S."/>
            <person name="Saiga H."/>
            <person name="Satake M."/>
            <person name="Terry A."/>
            <person name="Yamada L."/>
            <person name="Wang H.G."/>
            <person name="Awazu S."/>
            <person name="Azumi K."/>
            <person name="Boore J."/>
            <person name="Branno M."/>
            <person name="Chin-Bow S."/>
            <person name="DeSantis R."/>
            <person name="Doyle S."/>
            <person name="Francino P."/>
            <person name="Keys D.N."/>
            <person name="Haga S."/>
            <person name="Hayashi H."/>
            <person name="Hino K."/>
            <person name="Imai K.S."/>
            <person name="Inaba K."/>
            <person name="Kano S."/>
            <person name="Kobayashi K."/>
            <person name="Kobayashi M."/>
            <person name="Lee B.I."/>
            <person name="Makabe K.W."/>
            <person name="Manohar C."/>
            <person name="Matassi G."/>
            <person name="Medina M."/>
            <person name="Mochizuki Y."/>
            <person name="Mount S."/>
            <person name="Morishita T."/>
            <person name="Miura S."/>
            <person name="Nakayama A."/>
            <person name="Nishizaka S."/>
            <person name="Nomoto H."/>
            <person name="Ohta F."/>
            <person name="Oishi K."/>
            <person name="Rigoutsos I."/>
            <person name="Sano M."/>
            <person name="Sasaki A."/>
            <person name="Sasakura Y."/>
            <person name="Shoguchi E."/>
            <person name="Shin-i T."/>
            <person name="Spagnuolo A."/>
            <person name="Stainier D."/>
            <person name="Suzuki M.M."/>
            <person name="Tassy O."/>
            <person name="Takatori N."/>
            <person name="Tokuoka M."/>
            <person name="Yagi K."/>
            <person name="Yoshizaki F."/>
            <person name="Wada S."/>
            <person name="Zhang C."/>
            <person name="Hyatt P.D."/>
            <person name="Larimer F."/>
            <person name="Detter C."/>
            <person name="Doggett N."/>
            <person name="Glavina T."/>
            <person name="Hawkins T."/>
            <person name="Richardson P."/>
            <person name="Lucas S."/>
            <person name="Kohara Y."/>
            <person name="Levine M."/>
            <person name="Satoh N."/>
            <person name="Rokhsar D.S."/>
        </authorList>
    </citation>
    <scope>NUCLEOTIDE SEQUENCE [LARGE SCALE GENOMIC DNA]</scope>
</reference>
<reference evidence="4" key="3">
    <citation type="submission" date="2025-09" db="UniProtKB">
        <authorList>
            <consortium name="Ensembl"/>
        </authorList>
    </citation>
    <scope>IDENTIFICATION</scope>
</reference>
<dbReference type="SUPFAM" id="SSF51045">
    <property type="entry name" value="WW domain"/>
    <property type="match status" value="2"/>
</dbReference>
<dbReference type="PROSITE" id="PS01159">
    <property type="entry name" value="WW_DOMAIN_1"/>
    <property type="match status" value="1"/>
</dbReference>
<dbReference type="Proteomes" id="UP000008144">
    <property type="component" value="Unassembled WGS sequence"/>
</dbReference>
<dbReference type="STRING" id="7719.ENSCINP00000024136"/>
<dbReference type="InParanoid" id="F6SI60"/>
<accession>F6SI60</accession>
<feature type="domain" description="PH" evidence="2">
    <location>
        <begin position="142"/>
        <end position="243"/>
    </location>
</feature>
<dbReference type="AlphaFoldDB" id="F6SI60"/>
<dbReference type="Pfam" id="PF00169">
    <property type="entry name" value="PH"/>
    <property type="match status" value="1"/>
</dbReference>
<dbReference type="InterPro" id="IPR001849">
    <property type="entry name" value="PH_domain"/>
</dbReference>
<dbReference type="HOGENOM" id="CLU_078959_0_0_1"/>
<dbReference type="SMART" id="SM00456">
    <property type="entry name" value="WW"/>
    <property type="match status" value="2"/>
</dbReference>
<dbReference type="Ensembl" id="ENSCINT00000024382.2">
    <property type="protein sequence ID" value="ENSCINP00000024136.2"/>
    <property type="gene ID" value="ENSCING00000013072.2"/>
</dbReference>
<sequence length="307" mass="35080">MTEGLLQKPLPDPWSFGVLKDGRVFFINDDDEITTWLHPTLGTSVMTGYYRSQDLPDGWELGFTIEGIPFYINHKERYTTPMKPNATRSDTKKKRKPSLSGTITRPLFRRRSQTDRRSTDGGNNAGMKGKKLTAMRRDGTSFVARSGWLYKQDNSGVGGVRVWRKRWFVLADFCLFYYKDAREGDVLGSIVLPSYQISTVNPERHGRKYSFKIEHSGMRSYYISAESYHDMAEWIKLLTPLCSFQPTRKVLSNNGTDNDAAKFGFTEIRRNENRSNLKDENENNNNAKNHGVASTTHITAPNTHVMA</sequence>
<feature type="region of interest" description="Disordered" evidence="1">
    <location>
        <begin position="271"/>
        <end position="307"/>
    </location>
</feature>
<evidence type="ECO:0000313" key="4">
    <source>
        <dbReference type="Ensembl" id="ENSCINP00000024136.2"/>
    </source>
</evidence>
<dbReference type="InterPro" id="IPR036020">
    <property type="entry name" value="WW_dom_sf"/>
</dbReference>
<dbReference type="GeneTree" id="ENSGT00940000155817"/>
<evidence type="ECO:0000259" key="3">
    <source>
        <dbReference type="PROSITE" id="PS50020"/>
    </source>
</evidence>
<dbReference type="SMART" id="SM00233">
    <property type="entry name" value="PH"/>
    <property type="match status" value="1"/>
</dbReference>
<dbReference type="PROSITE" id="PS50020">
    <property type="entry name" value="WW_DOMAIN_2"/>
    <property type="match status" value="2"/>
</dbReference>